<dbReference type="InterPro" id="IPR001164">
    <property type="entry name" value="ArfGAP_dom"/>
</dbReference>
<evidence type="ECO:0000313" key="5">
    <source>
        <dbReference type="Ensembl" id="ENSPMAP00000004230.1"/>
    </source>
</evidence>
<dbReference type="SMART" id="SM00248">
    <property type="entry name" value="ANK"/>
    <property type="match status" value="3"/>
</dbReference>
<dbReference type="Pfam" id="PF12796">
    <property type="entry name" value="Ank_2"/>
    <property type="match status" value="1"/>
</dbReference>
<dbReference type="InterPro" id="IPR002110">
    <property type="entry name" value="Ankyrin_rpt"/>
</dbReference>
<dbReference type="InterPro" id="IPR036770">
    <property type="entry name" value="Ankyrin_rpt-contain_sf"/>
</dbReference>
<organism evidence="5">
    <name type="scientific">Petromyzon marinus</name>
    <name type="common">Sea lamprey</name>
    <dbReference type="NCBI Taxonomy" id="7757"/>
    <lineage>
        <taxon>Eukaryota</taxon>
        <taxon>Metazoa</taxon>
        <taxon>Chordata</taxon>
        <taxon>Craniata</taxon>
        <taxon>Vertebrata</taxon>
        <taxon>Cyclostomata</taxon>
        <taxon>Hyperoartia</taxon>
        <taxon>Petromyzontiformes</taxon>
        <taxon>Petromyzontidae</taxon>
        <taxon>Petromyzon</taxon>
    </lineage>
</organism>
<keyword evidence="1" id="KW-0479">Metal-binding</keyword>
<dbReference type="InterPro" id="IPR004148">
    <property type="entry name" value="BAR_dom"/>
</dbReference>
<dbReference type="SUPFAM" id="SSF57863">
    <property type="entry name" value="ArfGap/RecO-like zinc finger"/>
    <property type="match status" value="1"/>
</dbReference>
<dbReference type="PROSITE" id="PS50003">
    <property type="entry name" value="PH_DOMAIN"/>
    <property type="match status" value="1"/>
</dbReference>
<dbReference type="SMART" id="SM00233">
    <property type="entry name" value="PH"/>
    <property type="match status" value="1"/>
</dbReference>
<dbReference type="HOGENOM" id="CLU_006942_1_0_1"/>
<name>S4RG98_PETMA</name>
<evidence type="ECO:0000256" key="1">
    <source>
        <dbReference type="ARBA" id="ARBA00022723"/>
    </source>
</evidence>
<feature type="repeat" description="ANK" evidence="3">
    <location>
        <begin position="589"/>
        <end position="621"/>
    </location>
</feature>
<dbReference type="AlphaFoldDB" id="S4RG98"/>
<keyword evidence="3" id="KW-0040">ANK repeat</keyword>
<dbReference type="SUPFAM" id="SSF50729">
    <property type="entry name" value="PH domain-like"/>
    <property type="match status" value="1"/>
</dbReference>
<dbReference type="Gene3D" id="1.20.1270.60">
    <property type="entry name" value="Arfaptin homology (AH) domain/BAR domain"/>
    <property type="match status" value="1"/>
</dbReference>
<dbReference type="Gene3D" id="1.25.40.950">
    <property type="match status" value="1"/>
</dbReference>
<dbReference type="STRING" id="7757.ENSPMAP00000004230"/>
<reference evidence="5" key="1">
    <citation type="submission" date="2025-08" db="UniProtKB">
        <authorList>
            <consortium name="Ensembl"/>
        </authorList>
    </citation>
    <scope>IDENTIFICATION</scope>
</reference>
<dbReference type="Gene3D" id="2.30.29.30">
    <property type="entry name" value="Pleckstrin-homology domain (PH domain)/Phosphotyrosine-binding domain (PTB)"/>
    <property type="match status" value="1"/>
</dbReference>
<proteinExistence type="predicted"/>
<dbReference type="PROSITE" id="PS50088">
    <property type="entry name" value="ANK_REPEAT"/>
    <property type="match status" value="1"/>
</dbReference>
<dbReference type="Pfam" id="PF16746">
    <property type="entry name" value="BAR_3"/>
    <property type="match status" value="1"/>
</dbReference>
<dbReference type="InterPro" id="IPR011993">
    <property type="entry name" value="PH-like_dom_sf"/>
</dbReference>
<dbReference type="GO" id="GO:0005737">
    <property type="term" value="C:cytoplasm"/>
    <property type="evidence" value="ECO:0007669"/>
    <property type="project" value="InterPro"/>
</dbReference>
<dbReference type="InterPro" id="IPR043593">
    <property type="entry name" value="ASAP"/>
</dbReference>
<dbReference type="SUPFAM" id="SSF103657">
    <property type="entry name" value="BAR/IMD domain-like"/>
    <property type="match status" value="1"/>
</dbReference>
<sequence length="681" mass="76550">MDVDRNILQKIKKAVKAINASGLAHVDSEDALSQALDKFGNTFVERNEIDLGVAFTSVASCTKEIAAVLKNMICNMTNILVFPLESVLKGDFKEVKGELKKPFDKAWKDYETKFLKIEKEKREQARQHGMIRNEITGAEIAEDLEKERRMFQLQMCEYLIKVNDINTKKGVDIMHSFILYFQTQYNFFQDGLKIMDKFKMYIDKAKTVLESVTQMQDEERNQLCVLRDVLKTAMPRESREAYVPADANSRIAVRVHRSRKQSWPDTKKTGFLLKKSDGIRKVWQRRKCAVKGAYLTISHATAIELKYIKLNLLTCQVKPCLDEKKCFDLFSYNRTYHFQAEDELDCLNWIQVLVNGKEEALNKEFFNDSGGGVGGGYVEGSSADDLTKAIILDVQRLPGNNMCCDCSAPGEAQPCNHSSDVVEHVCQCSGVTSHADPLFAELRTLTLSLINSSEITLAKNVGNTGFNKVMEAELKSTNTAKPTAMSDMEARKGFIMAKYVERRFAQKPEATAQDLRGALVEAVHEKDVLKLLVLSASGVDLSGSLPSTRGQEAGETPLHLAIRLADVSLLHIVDYFAQNCHNMDKQTESGNTALHYCCRHNQTEGLKLLLRSKAHTDIKNADGETALDVARRLNHSQCTELLEQAIAGTFGTRVHVEYNWNLQQDDFDESDDDPDEKVTPA</sequence>
<keyword evidence="2" id="KW-0862">Zinc</keyword>
<dbReference type="Pfam" id="PF00169">
    <property type="entry name" value="PH"/>
    <property type="match status" value="1"/>
</dbReference>
<accession>S4RG98</accession>
<dbReference type="Ensembl" id="ENSPMAT00000004247.1">
    <property type="protein sequence ID" value="ENSPMAP00000004230.1"/>
    <property type="gene ID" value="ENSPMAG00000003851.1"/>
</dbReference>
<dbReference type="InterPro" id="IPR037278">
    <property type="entry name" value="ARFGAP/RecO"/>
</dbReference>
<dbReference type="GO" id="GO:0046872">
    <property type="term" value="F:metal ion binding"/>
    <property type="evidence" value="ECO:0007669"/>
    <property type="project" value="UniProtKB-KW"/>
</dbReference>
<dbReference type="SMART" id="SM00105">
    <property type="entry name" value="ArfGap"/>
    <property type="match status" value="1"/>
</dbReference>
<dbReference type="SUPFAM" id="SSF48403">
    <property type="entry name" value="Ankyrin repeat"/>
    <property type="match status" value="1"/>
</dbReference>
<dbReference type="Gene3D" id="1.10.220.150">
    <property type="entry name" value="Arf GTPase activating protein"/>
    <property type="match status" value="1"/>
</dbReference>
<dbReference type="PANTHER" id="PTHR45854:SF3">
    <property type="entry name" value="ARFGAP WITH SH3 DOMAIN, ANK REPEAT AND PH DOMAIN-CONTAINING PROTEIN"/>
    <property type="match status" value="1"/>
</dbReference>
<dbReference type="GO" id="GO:0005096">
    <property type="term" value="F:GTPase activator activity"/>
    <property type="evidence" value="ECO:0007669"/>
    <property type="project" value="InterPro"/>
</dbReference>
<dbReference type="InterPro" id="IPR027267">
    <property type="entry name" value="AH/BAR_dom_sf"/>
</dbReference>
<dbReference type="InterPro" id="IPR001849">
    <property type="entry name" value="PH_domain"/>
</dbReference>
<protein>
    <submittedName>
        <fullName evidence="5">ArfGAP with SH3 domain, ankyrin repeat and PH domain 1a</fullName>
    </submittedName>
</protein>
<dbReference type="PROSITE" id="PS50297">
    <property type="entry name" value="ANK_REP_REGION"/>
    <property type="match status" value="1"/>
</dbReference>
<evidence type="ECO:0000256" key="3">
    <source>
        <dbReference type="PROSITE-ProRule" id="PRU00023"/>
    </source>
</evidence>
<evidence type="ECO:0000256" key="2">
    <source>
        <dbReference type="ARBA" id="ARBA00022833"/>
    </source>
</evidence>
<dbReference type="Pfam" id="PF01412">
    <property type="entry name" value="ArfGap"/>
    <property type="match status" value="1"/>
</dbReference>
<dbReference type="InterPro" id="IPR038508">
    <property type="entry name" value="ArfGAP_dom_sf"/>
</dbReference>
<dbReference type="OMA" id="RCTIDAN"/>
<dbReference type="PANTHER" id="PTHR45854">
    <property type="entry name" value="ASAP FAMILY MEMBER"/>
    <property type="match status" value="1"/>
</dbReference>
<reference evidence="5" key="2">
    <citation type="submission" date="2025-09" db="UniProtKB">
        <authorList>
            <consortium name="Ensembl"/>
        </authorList>
    </citation>
    <scope>IDENTIFICATION</scope>
</reference>
<feature type="domain" description="PH" evidence="4">
    <location>
        <begin position="265"/>
        <end position="358"/>
    </location>
</feature>
<dbReference type="Gene3D" id="1.25.40.20">
    <property type="entry name" value="Ankyrin repeat-containing domain"/>
    <property type="match status" value="1"/>
</dbReference>
<dbReference type="GeneTree" id="ENSGT00940000158547"/>
<dbReference type="CDD" id="cd07604">
    <property type="entry name" value="BAR_ASAPs"/>
    <property type="match status" value="1"/>
</dbReference>
<evidence type="ECO:0000259" key="4">
    <source>
        <dbReference type="PROSITE" id="PS50003"/>
    </source>
</evidence>